<dbReference type="Proteomes" id="UP001154329">
    <property type="component" value="Chromosome 4"/>
</dbReference>
<dbReference type="InterPro" id="IPR000961">
    <property type="entry name" value="AGC-kinase_C"/>
</dbReference>
<protein>
    <recommendedName>
        <fullName evidence="6">AGC-kinase C-terminal domain-containing protein</fullName>
    </recommendedName>
</protein>
<reference evidence="7" key="2">
    <citation type="submission" date="2022-10" db="EMBL/GenBank/DDBJ databases">
        <authorList>
            <consortium name="ENA_rothamsted_submissions"/>
            <consortium name="culmorum"/>
            <person name="King R."/>
        </authorList>
    </citation>
    <scope>NUCLEOTIDE SEQUENCE</scope>
</reference>
<evidence type="ECO:0000256" key="4">
    <source>
        <dbReference type="ARBA" id="ARBA00022777"/>
    </source>
</evidence>
<organism evidence="7 8">
    <name type="scientific">Aphis gossypii</name>
    <name type="common">Cotton aphid</name>
    <dbReference type="NCBI Taxonomy" id="80765"/>
    <lineage>
        <taxon>Eukaryota</taxon>
        <taxon>Metazoa</taxon>
        <taxon>Ecdysozoa</taxon>
        <taxon>Arthropoda</taxon>
        <taxon>Hexapoda</taxon>
        <taxon>Insecta</taxon>
        <taxon>Pterygota</taxon>
        <taxon>Neoptera</taxon>
        <taxon>Paraneoptera</taxon>
        <taxon>Hemiptera</taxon>
        <taxon>Sternorrhyncha</taxon>
        <taxon>Aphidomorpha</taxon>
        <taxon>Aphidoidea</taxon>
        <taxon>Aphididae</taxon>
        <taxon>Aphidini</taxon>
        <taxon>Aphis</taxon>
        <taxon>Aphis</taxon>
    </lineage>
</organism>
<evidence type="ECO:0000256" key="5">
    <source>
        <dbReference type="ARBA" id="ARBA00022840"/>
    </source>
</evidence>
<keyword evidence="1" id="KW-0723">Serine/threonine-protein kinase</keyword>
<evidence type="ECO:0000313" key="7">
    <source>
        <dbReference type="EMBL" id="CAH1737462.1"/>
    </source>
</evidence>
<gene>
    <name evidence="7" type="ORF">APHIGO_LOCUS10996</name>
</gene>
<accession>A0A9P0JEU6</accession>
<keyword evidence="3" id="KW-0547">Nucleotide-binding</keyword>
<dbReference type="AlphaFoldDB" id="A0A9P0JEU6"/>
<evidence type="ECO:0000256" key="1">
    <source>
        <dbReference type="ARBA" id="ARBA00022527"/>
    </source>
</evidence>
<evidence type="ECO:0000256" key="2">
    <source>
        <dbReference type="ARBA" id="ARBA00022679"/>
    </source>
</evidence>
<keyword evidence="5" id="KW-0067">ATP-binding</keyword>
<dbReference type="GO" id="GO:0005524">
    <property type="term" value="F:ATP binding"/>
    <property type="evidence" value="ECO:0007669"/>
    <property type="project" value="UniProtKB-KW"/>
</dbReference>
<evidence type="ECO:0000259" key="6">
    <source>
        <dbReference type="PROSITE" id="PS51285"/>
    </source>
</evidence>
<sequence>MDWCVAFSSRSVTPPYVPAISDTFDTSNFQEPHGKLFYGASKDMFGDIFMDF</sequence>
<dbReference type="GO" id="GO:0004674">
    <property type="term" value="F:protein serine/threonine kinase activity"/>
    <property type="evidence" value="ECO:0007669"/>
    <property type="project" value="UniProtKB-KW"/>
</dbReference>
<evidence type="ECO:0000256" key="3">
    <source>
        <dbReference type="ARBA" id="ARBA00022741"/>
    </source>
</evidence>
<feature type="domain" description="AGC-kinase C-terminal" evidence="6">
    <location>
        <begin position="1"/>
        <end position="52"/>
    </location>
</feature>
<dbReference type="EMBL" id="OU899037">
    <property type="protein sequence ID" value="CAH1737462.1"/>
    <property type="molecule type" value="Genomic_DNA"/>
</dbReference>
<keyword evidence="8" id="KW-1185">Reference proteome</keyword>
<proteinExistence type="predicted"/>
<keyword evidence="4" id="KW-0418">Kinase</keyword>
<name>A0A9P0JEU6_APHGO</name>
<keyword evidence="2" id="KW-0808">Transferase</keyword>
<dbReference type="PROSITE" id="PS51285">
    <property type="entry name" value="AGC_KINASE_CTER"/>
    <property type="match status" value="1"/>
</dbReference>
<evidence type="ECO:0000313" key="8">
    <source>
        <dbReference type="Proteomes" id="UP001154329"/>
    </source>
</evidence>
<reference evidence="7" key="1">
    <citation type="submission" date="2022-02" db="EMBL/GenBank/DDBJ databases">
        <authorList>
            <person name="King R."/>
        </authorList>
    </citation>
    <scope>NUCLEOTIDE SEQUENCE</scope>
</reference>